<feature type="non-terminal residue" evidence="1">
    <location>
        <position position="70"/>
    </location>
</feature>
<protein>
    <submittedName>
        <fullName evidence="1">Uncharacterized protein</fullName>
    </submittedName>
</protein>
<sequence>SNPGSRSSSGLVFREQSREQFLVSSERDAQVTSGALPSLSVLNIELRYVRNLRGEKPESRNKNRPYHLPL</sequence>
<reference evidence="1 2" key="1">
    <citation type="submission" date="2022-05" db="EMBL/GenBank/DDBJ databases">
        <authorList>
            <consortium name="Genoscope - CEA"/>
            <person name="William W."/>
        </authorList>
    </citation>
    <scope>NUCLEOTIDE SEQUENCE [LARGE SCALE GENOMIC DNA]</scope>
</reference>
<accession>A0ABN8T432</accession>
<comment type="caution">
    <text evidence="1">The sequence shown here is derived from an EMBL/GenBank/DDBJ whole genome shotgun (WGS) entry which is preliminary data.</text>
</comment>
<dbReference type="EMBL" id="CALNXI010006400">
    <property type="protein sequence ID" value="CAH3199066.1"/>
    <property type="molecule type" value="Genomic_DNA"/>
</dbReference>
<organism evidence="1 2">
    <name type="scientific">Porites evermanni</name>
    <dbReference type="NCBI Taxonomy" id="104178"/>
    <lineage>
        <taxon>Eukaryota</taxon>
        <taxon>Metazoa</taxon>
        <taxon>Cnidaria</taxon>
        <taxon>Anthozoa</taxon>
        <taxon>Hexacorallia</taxon>
        <taxon>Scleractinia</taxon>
        <taxon>Fungiina</taxon>
        <taxon>Poritidae</taxon>
        <taxon>Porites</taxon>
    </lineage>
</organism>
<evidence type="ECO:0000313" key="2">
    <source>
        <dbReference type="Proteomes" id="UP001159427"/>
    </source>
</evidence>
<keyword evidence="2" id="KW-1185">Reference proteome</keyword>
<evidence type="ECO:0000313" key="1">
    <source>
        <dbReference type="EMBL" id="CAH3199066.1"/>
    </source>
</evidence>
<dbReference type="Proteomes" id="UP001159427">
    <property type="component" value="Unassembled WGS sequence"/>
</dbReference>
<gene>
    <name evidence="1" type="ORF">PEVE_00038177</name>
</gene>
<proteinExistence type="predicted"/>
<name>A0ABN8T432_9CNID</name>
<feature type="non-terminal residue" evidence="1">
    <location>
        <position position="1"/>
    </location>
</feature>